<dbReference type="eggNOG" id="COG3313">
    <property type="taxonomic scope" value="Bacteria"/>
</dbReference>
<dbReference type="AlphaFoldDB" id="N6W6V7"/>
<dbReference type="InterPro" id="IPR010710">
    <property type="entry name" value="DUF1289"/>
</dbReference>
<dbReference type="PANTHER" id="PTHR35175">
    <property type="entry name" value="DUF1289 DOMAIN-CONTAINING PROTEIN"/>
    <property type="match status" value="1"/>
</dbReference>
<reference evidence="1 2" key="1">
    <citation type="journal article" date="2013" name="Genome Announc.">
        <title>Genome Sequence of the Polycyclic Aromatic Hydrocarbon-Degrading Bacterium Strain Marinobacter nanhaiticus D15-8WT.</title>
        <authorList>
            <person name="Cui Z."/>
            <person name="Gao W."/>
            <person name="Li Q."/>
            <person name="Xu G."/>
            <person name="Zheng L."/>
        </authorList>
    </citation>
    <scope>NUCLEOTIDE SEQUENCE [LARGE SCALE GENOMIC DNA]</scope>
    <source>
        <strain evidence="1 2">D15-8W</strain>
    </source>
</reference>
<keyword evidence="2" id="KW-1185">Reference proteome</keyword>
<evidence type="ECO:0000313" key="2">
    <source>
        <dbReference type="Proteomes" id="UP000013165"/>
    </source>
</evidence>
<proteinExistence type="predicted"/>
<dbReference type="Proteomes" id="UP000013165">
    <property type="component" value="Unassembled WGS sequence"/>
</dbReference>
<dbReference type="PANTHER" id="PTHR35175:SF2">
    <property type="entry name" value="DUF1289 DOMAIN-CONTAINING PROTEIN"/>
    <property type="match status" value="1"/>
</dbReference>
<dbReference type="STRING" id="626887.J057_11596"/>
<sequence length="58" mass="6634">MAKKVENPCVSICQLKGGLCVGCGRTKDEIRQWTSMKRPERMKTVKLAEQRLKKLNVD</sequence>
<dbReference type="OrthoDB" id="9811423at2"/>
<organism evidence="1 2">
    <name type="scientific">Marinobacter nanhaiticus D15-8W</name>
    <dbReference type="NCBI Taxonomy" id="626887"/>
    <lineage>
        <taxon>Bacteria</taxon>
        <taxon>Pseudomonadati</taxon>
        <taxon>Pseudomonadota</taxon>
        <taxon>Gammaproteobacteria</taxon>
        <taxon>Pseudomonadales</taxon>
        <taxon>Marinobacteraceae</taxon>
        <taxon>Marinobacter</taxon>
    </lineage>
</organism>
<accession>N6W6V7</accession>
<dbReference type="Pfam" id="PF06945">
    <property type="entry name" value="DUF1289"/>
    <property type="match status" value="1"/>
</dbReference>
<dbReference type="EMBL" id="APLQ01000011">
    <property type="protein sequence ID" value="ENO15994.1"/>
    <property type="molecule type" value="Genomic_DNA"/>
</dbReference>
<evidence type="ECO:0000313" key="1">
    <source>
        <dbReference type="EMBL" id="ENO15994.1"/>
    </source>
</evidence>
<dbReference type="PATRIC" id="fig|626887.3.peg.2327"/>
<gene>
    <name evidence="1" type="ORF">J057_11596</name>
</gene>
<protein>
    <submittedName>
        <fullName evidence="1">DUF1289 domain-containing protein</fullName>
    </submittedName>
</protein>
<name>N6W6V7_9GAMM</name>
<dbReference type="HOGENOM" id="CLU_162538_6_1_6"/>
<comment type="caution">
    <text evidence="1">The sequence shown here is derived from an EMBL/GenBank/DDBJ whole genome shotgun (WGS) entry which is preliminary data.</text>
</comment>
<dbReference type="RefSeq" id="WP_004580284.1">
    <property type="nucleotide sequence ID" value="NZ_AP028878.1"/>
</dbReference>